<evidence type="ECO:0000256" key="4">
    <source>
        <dbReference type="PROSITE-ProRule" id="PRU00433"/>
    </source>
</evidence>
<evidence type="ECO:0000256" key="5">
    <source>
        <dbReference type="SAM" id="SignalP"/>
    </source>
</evidence>
<dbReference type="GO" id="GO:0009055">
    <property type="term" value="F:electron transfer activity"/>
    <property type="evidence" value="ECO:0007669"/>
    <property type="project" value="InterPro"/>
</dbReference>
<organism evidence="7 8">
    <name type="scientific">Polaromonas eurypsychrophila</name>
    <dbReference type="NCBI Taxonomy" id="1614635"/>
    <lineage>
        <taxon>Bacteria</taxon>
        <taxon>Pseudomonadati</taxon>
        <taxon>Pseudomonadota</taxon>
        <taxon>Betaproteobacteria</taxon>
        <taxon>Burkholderiales</taxon>
        <taxon>Comamonadaceae</taxon>
        <taxon>Polaromonas</taxon>
    </lineage>
</organism>
<dbReference type="RefSeq" id="WP_373288317.1">
    <property type="nucleotide sequence ID" value="NZ_BMIG01000006.1"/>
</dbReference>
<name>A0A916WHU3_9BURK</name>
<feature type="chain" id="PRO_5036918948" evidence="5">
    <location>
        <begin position="23"/>
        <end position="215"/>
    </location>
</feature>
<evidence type="ECO:0000313" key="8">
    <source>
        <dbReference type="Proteomes" id="UP000620596"/>
    </source>
</evidence>
<dbReference type="GO" id="GO:0046872">
    <property type="term" value="F:metal ion binding"/>
    <property type="evidence" value="ECO:0007669"/>
    <property type="project" value="UniProtKB-KW"/>
</dbReference>
<dbReference type="NCBIfam" id="TIGR04485">
    <property type="entry name" value="thiosulf_SoxX"/>
    <property type="match status" value="1"/>
</dbReference>
<dbReference type="GO" id="GO:0020037">
    <property type="term" value="F:heme binding"/>
    <property type="evidence" value="ECO:0007669"/>
    <property type="project" value="InterPro"/>
</dbReference>
<dbReference type="PROSITE" id="PS51007">
    <property type="entry name" value="CYTC"/>
    <property type="match status" value="1"/>
</dbReference>
<dbReference type="InterPro" id="IPR009056">
    <property type="entry name" value="Cyt_c-like_dom"/>
</dbReference>
<keyword evidence="2 4" id="KW-0479">Metal-binding</keyword>
<keyword evidence="1 4" id="KW-0349">Heme</keyword>
<dbReference type="Proteomes" id="UP000620596">
    <property type="component" value="Unassembled WGS sequence"/>
</dbReference>
<comment type="caution">
    <text evidence="7">The sequence shown here is derived from an EMBL/GenBank/DDBJ whole genome shotgun (WGS) entry which is preliminary data.</text>
</comment>
<evidence type="ECO:0000256" key="1">
    <source>
        <dbReference type="ARBA" id="ARBA00022617"/>
    </source>
</evidence>
<dbReference type="Gene3D" id="1.10.760.10">
    <property type="entry name" value="Cytochrome c-like domain"/>
    <property type="match status" value="1"/>
</dbReference>
<dbReference type="InterPro" id="IPR030999">
    <property type="entry name" value="Thiosulf_SoxX"/>
</dbReference>
<reference evidence="7" key="1">
    <citation type="journal article" date="2014" name="Int. J. Syst. Evol. Microbiol.">
        <title>Complete genome sequence of Corynebacterium casei LMG S-19264T (=DSM 44701T), isolated from a smear-ripened cheese.</title>
        <authorList>
            <consortium name="US DOE Joint Genome Institute (JGI-PGF)"/>
            <person name="Walter F."/>
            <person name="Albersmeier A."/>
            <person name="Kalinowski J."/>
            <person name="Ruckert C."/>
        </authorList>
    </citation>
    <scope>NUCLEOTIDE SEQUENCE</scope>
    <source>
        <strain evidence="7">CGMCC 1.15322</strain>
    </source>
</reference>
<keyword evidence="3 4" id="KW-0408">Iron</keyword>
<keyword evidence="8" id="KW-1185">Reference proteome</keyword>
<dbReference type="AlphaFoldDB" id="A0A916WHU3"/>
<keyword evidence="5" id="KW-0732">Signal</keyword>
<keyword evidence="7" id="KW-0449">Lipoprotein</keyword>
<proteinExistence type="predicted"/>
<sequence>MMKKSYQQTGLLALTVLLASCATGPSPQDVADATQKVLKSSFRDQGIAKTAWLDQDASNKNCSEAQGAALDEKLAKAIEEANFKTLKMPSDGKFIGDWREGEKIAQNGRGMTWSDAAGSANGGSCYNCHQISKEELSFGSIGPSLYNYGKLRGVADPAAAASKPIVDYTWGKLWNAKAYNACSGMPRFGHAGILNEAQMRHVMALLLDPQSPVNK</sequence>
<evidence type="ECO:0000256" key="3">
    <source>
        <dbReference type="ARBA" id="ARBA00023004"/>
    </source>
</evidence>
<protein>
    <submittedName>
        <fullName evidence="7">Lipoprotein</fullName>
    </submittedName>
</protein>
<dbReference type="SUPFAM" id="SSF46626">
    <property type="entry name" value="Cytochrome c"/>
    <property type="match status" value="1"/>
</dbReference>
<dbReference type="PROSITE" id="PS51257">
    <property type="entry name" value="PROKAR_LIPOPROTEIN"/>
    <property type="match status" value="1"/>
</dbReference>
<dbReference type="EMBL" id="BMIG01000006">
    <property type="protein sequence ID" value="GGA98548.1"/>
    <property type="molecule type" value="Genomic_DNA"/>
</dbReference>
<feature type="domain" description="Cytochrome c" evidence="6">
    <location>
        <begin position="96"/>
        <end position="210"/>
    </location>
</feature>
<reference evidence="7" key="2">
    <citation type="submission" date="2020-09" db="EMBL/GenBank/DDBJ databases">
        <authorList>
            <person name="Sun Q."/>
            <person name="Zhou Y."/>
        </authorList>
    </citation>
    <scope>NUCLEOTIDE SEQUENCE</scope>
    <source>
        <strain evidence="7">CGMCC 1.15322</strain>
    </source>
</reference>
<feature type="signal peptide" evidence="5">
    <location>
        <begin position="1"/>
        <end position="22"/>
    </location>
</feature>
<gene>
    <name evidence="7" type="ORF">GCM10011496_19540</name>
</gene>
<evidence type="ECO:0000256" key="2">
    <source>
        <dbReference type="ARBA" id="ARBA00022723"/>
    </source>
</evidence>
<accession>A0A916WHU3</accession>
<evidence type="ECO:0000313" key="7">
    <source>
        <dbReference type="EMBL" id="GGA98548.1"/>
    </source>
</evidence>
<evidence type="ECO:0000259" key="6">
    <source>
        <dbReference type="PROSITE" id="PS51007"/>
    </source>
</evidence>
<dbReference type="InterPro" id="IPR036909">
    <property type="entry name" value="Cyt_c-like_dom_sf"/>
</dbReference>